<name>A0A2T8HPT1_9RHOB</name>
<keyword evidence="3" id="KW-1185">Reference proteome</keyword>
<comment type="caution">
    <text evidence="2">The sequence shown here is derived from an EMBL/GenBank/DDBJ whole genome shotgun (WGS) entry which is preliminary data.</text>
</comment>
<keyword evidence="1" id="KW-0812">Transmembrane</keyword>
<accession>A0A2T8HPT1</accession>
<organism evidence="2 3">
    <name type="scientific">Pararhodobacter oceanensis</name>
    <dbReference type="NCBI Taxonomy" id="2172121"/>
    <lineage>
        <taxon>Bacteria</taxon>
        <taxon>Pseudomonadati</taxon>
        <taxon>Pseudomonadota</taxon>
        <taxon>Alphaproteobacteria</taxon>
        <taxon>Rhodobacterales</taxon>
        <taxon>Paracoccaceae</taxon>
        <taxon>Pararhodobacter</taxon>
    </lineage>
</organism>
<feature type="transmembrane region" description="Helical" evidence="1">
    <location>
        <begin position="280"/>
        <end position="299"/>
    </location>
</feature>
<evidence type="ECO:0000313" key="3">
    <source>
        <dbReference type="Proteomes" id="UP000245911"/>
    </source>
</evidence>
<dbReference type="AlphaFoldDB" id="A0A2T8HPT1"/>
<dbReference type="Pfam" id="PF05940">
    <property type="entry name" value="NnrS"/>
    <property type="match status" value="1"/>
</dbReference>
<feature type="transmembrane region" description="Helical" evidence="1">
    <location>
        <begin position="311"/>
        <end position="332"/>
    </location>
</feature>
<dbReference type="RefSeq" id="WP_116559834.1">
    <property type="nucleotide sequence ID" value="NZ_QDKM01000013.1"/>
</dbReference>
<sequence>MSDRSLAKRLTDPPAAPILPVLSDEGFRLFFPLAALHIALWPFLWVALWSLRLPFAVALPQGLWHGSEMILGAWGAVLIGFMTTAAPEWTDTKRLQGRALWRLAALWGVARLAGLLGIEPMLWLSLLADLGWMLLLLGYLLRLTVQRRTDRLLPFIGWIAALIAGAAVVRFGMASGQVELAQRALVLAGLIFMGILGLAISRIAVPVANHVLDPSEETVPFRPHPGRMNLAPGLVALALAGELSGLSTAVTGWLWIAAGAAFMDRVGEGFLGRASFRTEVLSLMASAGFAGLGLIALGASRLGAPWSEVPALHLAVMGGIGMGVISVFAIVGKFHTGQKLGQGPLTRLACLSVAAGVLLRTLPEMGLMPWPPGPDYLLASLFWAAGYLLWLIDTWRDLIDPETMGSG</sequence>
<dbReference type="EMBL" id="QDKM01000013">
    <property type="protein sequence ID" value="PVH27430.1"/>
    <property type="molecule type" value="Genomic_DNA"/>
</dbReference>
<feature type="transmembrane region" description="Helical" evidence="1">
    <location>
        <begin position="99"/>
        <end position="116"/>
    </location>
</feature>
<feature type="transmembrane region" description="Helical" evidence="1">
    <location>
        <begin position="374"/>
        <end position="392"/>
    </location>
</feature>
<protein>
    <submittedName>
        <fullName evidence="2">Short-chain dehydrogenase</fullName>
    </submittedName>
</protein>
<feature type="transmembrane region" description="Helical" evidence="1">
    <location>
        <begin position="29"/>
        <end position="49"/>
    </location>
</feature>
<proteinExistence type="predicted"/>
<dbReference type="InterPro" id="IPR010266">
    <property type="entry name" value="NnrS"/>
</dbReference>
<feature type="transmembrane region" description="Helical" evidence="1">
    <location>
        <begin position="185"/>
        <end position="205"/>
    </location>
</feature>
<keyword evidence="1" id="KW-0472">Membrane</keyword>
<feature type="transmembrane region" description="Helical" evidence="1">
    <location>
        <begin position="152"/>
        <end position="173"/>
    </location>
</feature>
<feature type="transmembrane region" description="Helical" evidence="1">
    <location>
        <begin position="122"/>
        <end position="140"/>
    </location>
</feature>
<dbReference type="Proteomes" id="UP000245911">
    <property type="component" value="Unassembled WGS sequence"/>
</dbReference>
<feature type="transmembrane region" description="Helical" evidence="1">
    <location>
        <begin position="69"/>
        <end position="87"/>
    </location>
</feature>
<evidence type="ECO:0000256" key="1">
    <source>
        <dbReference type="SAM" id="Phobius"/>
    </source>
</evidence>
<evidence type="ECO:0000313" key="2">
    <source>
        <dbReference type="EMBL" id="PVH27430.1"/>
    </source>
</evidence>
<keyword evidence="1" id="KW-1133">Transmembrane helix</keyword>
<gene>
    <name evidence="2" type="ORF">DDE20_17565</name>
</gene>
<reference evidence="2 3" key="1">
    <citation type="submission" date="2018-04" db="EMBL/GenBank/DDBJ databases">
        <title>Pararhodobacter oceanense sp. nov., isolated from marine intertidal sediment.</title>
        <authorList>
            <person name="Wang X.-L."/>
            <person name="Du Z.-J."/>
        </authorList>
    </citation>
    <scope>NUCLEOTIDE SEQUENCE [LARGE SCALE GENOMIC DNA]</scope>
    <source>
        <strain evidence="2 3">AM505</strain>
    </source>
</reference>
<dbReference type="OrthoDB" id="9770040at2"/>